<accession>A0A087TF59</accession>
<dbReference type="PANTHER" id="PTHR46599:SF6">
    <property type="entry name" value="DUAL SPECIFICITY PHOSPHATASE 26"/>
    <property type="match status" value="1"/>
</dbReference>
<dbReference type="OMA" id="ENCVISY"/>
<keyword evidence="3" id="KW-1185">Reference proteome</keyword>
<organism evidence="2 3">
    <name type="scientific">Stegodyphus mimosarum</name>
    <name type="common">African social velvet spider</name>
    <dbReference type="NCBI Taxonomy" id="407821"/>
    <lineage>
        <taxon>Eukaryota</taxon>
        <taxon>Metazoa</taxon>
        <taxon>Ecdysozoa</taxon>
        <taxon>Arthropoda</taxon>
        <taxon>Chelicerata</taxon>
        <taxon>Arachnida</taxon>
        <taxon>Araneae</taxon>
        <taxon>Araneomorphae</taxon>
        <taxon>Entelegynae</taxon>
        <taxon>Eresoidea</taxon>
        <taxon>Eresidae</taxon>
        <taxon>Stegodyphus</taxon>
    </lineage>
</organism>
<protein>
    <recommendedName>
        <fullName evidence="1">PiggyBac transposable element-derived protein domain-containing protein</fullName>
    </recommendedName>
</protein>
<reference evidence="2 3" key="1">
    <citation type="submission" date="2013-11" db="EMBL/GenBank/DDBJ databases">
        <title>Genome sequencing of Stegodyphus mimosarum.</title>
        <authorList>
            <person name="Bechsgaard J."/>
        </authorList>
    </citation>
    <scope>NUCLEOTIDE SEQUENCE [LARGE SCALE GENOMIC DNA]</scope>
</reference>
<gene>
    <name evidence="2" type="ORF">X975_01648</name>
</gene>
<dbReference type="PANTHER" id="PTHR46599">
    <property type="entry name" value="PIGGYBAC TRANSPOSABLE ELEMENT-DERIVED PROTEIN 4"/>
    <property type="match status" value="1"/>
</dbReference>
<dbReference type="OrthoDB" id="6513427at2759"/>
<dbReference type="Pfam" id="PF13843">
    <property type="entry name" value="DDE_Tnp_1_7"/>
    <property type="match status" value="1"/>
</dbReference>
<evidence type="ECO:0000313" key="2">
    <source>
        <dbReference type="EMBL" id="KFM63748.1"/>
    </source>
</evidence>
<proteinExistence type="predicted"/>
<sequence length="75" mass="9157">MKYLRFDLKSTWTQHLESYKFSLFSDIWNKFIENCVISYKARENLVVDEQLFPSKARCKFIQYMSNKPNKFSVKF</sequence>
<evidence type="ECO:0000313" key="3">
    <source>
        <dbReference type="Proteomes" id="UP000054359"/>
    </source>
</evidence>
<dbReference type="AlphaFoldDB" id="A0A087TF59"/>
<dbReference type="Proteomes" id="UP000054359">
    <property type="component" value="Unassembled WGS sequence"/>
</dbReference>
<feature type="domain" description="PiggyBac transposable element-derived protein" evidence="1">
    <location>
        <begin position="1"/>
        <end position="74"/>
    </location>
</feature>
<dbReference type="STRING" id="407821.A0A087TF59"/>
<name>A0A087TF59_STEMI</name>
<evidence type="ECO:0000259" key="1">
    <source>
        <dbReference type="Pfam" id="PF13843"/>
    </source>
</evidence>
<dbReference type="InterPro" id="IPR029526">
    <property type="entry name" value="PGBD"/>
</dbReference>
<feature type="non-terminal residue" evidence="2">
    <location>
        <position position="75"/>
    </location>
</feature>
<dbReference type="EMBL" id="KK114943">
    <property type="protein sequence ID" value="KFM63748.1"/>
    <property type="molecule type" value="Genomic_DNA"/>
</dbReference>